<proteinExistence type="predicted"/>
<keyword evidence="3" id="KW-1185">Reference proteome</keyword>
<comment type="caution">
    <text evidence="2">The sequence shown here is derived from an EMBL/GenBank/DDBJ whole genome shotgun (WGS) entry which is preliminary data.</text>
</comment>
<evidence type="ECO:0000313" key="2">
    <source>
        <dbReference type="EMBL" id="KAK0670283.1"/>
    </source>
</evidence>
<dbReference type="EMBL" id="JAULSY010000033">
    <property type="protein sequence ID" value="KAK0670283.1"/>
    <property type="molecule type" value="Genomic_DNA"/>
</dbReference>
<evidence type="ECO:0000313" key="3">
    <source>
        <dbReference type="Proteomes" id="UP001174997"/>
    </source>
</evidence>
<feature type="region of interest" description="Disordered" evidence="1">
    <location>
        <begin position="1"/>
        <end position="26"/>
    </location>
</feature>
<reference evidence="2" key="1">
    <citation type="submission" date="2023-06" db="EMBL/GenBank/DDBJ databases">
        <title>Genome-scale phylogeny and comparative genomics of the fungal order Sordariales.</title>
        <authorList>
            <consortium name="Lawrence Berkeley National Laboratory"/>
            <person name="Hensen N."/>
            <person name="Bonometti L."/>
            <person name="Westerberg I."/>
            <person name="Brannstrom I.O."/>
            <person name="Guillou S."/>
            <person name="Cros-Aarteil S."/>
            <person name="Calhoun S."/>
            <person name="Haridas S."/>
            <person name="Kuo A."/>
            <person name="Mondo S."/>
            <person name="Pangilinan J."/>
            <person name="Riley R."/>
            <person name="Labutti K."/>
            <person name="Andreopoulos B."/>
            <person name="Lipzen A."/>
            <person name="Chen C."/>
            <person name="Yanf M."/>
            <person name="Daum C."/>
            <person name="Ng V."/>
            <person name="Clum A."/>
            <person name="Steindorff A."/>
            <person name="Ohm R."/>
            <person name="Martin F."/>
            <person name="Silar P."/>
            <person name="Natvig D."/>
            <person name="Lalanne C."/>
            <person name="Gautier V."/>
            <person name="Ament-Velasquez S.L."/>
            <person name="Kruys A."/>
            <person name="Hutchinson M.I."/>
            <person name="Powell A.J."/>
            <person name="Barry K."/>
            <person name="Miller A.N."/>
            <person name="Grigoriev I.V."/>
            <person name="Debuchy R."/>
            <person name="Gladieux P."/>
            <person name="Thoren M.H."/>
            <person name="Johannesson H."/>
        </authorList>
    </citation>
    <scope>NUCLEOTIDE SEQUENCE</scope>
    <source>
        <strain evidence="2">CBS 307.81</strain>
    </source>
</reference>
<dbReference type="Proteomes" id="UP001174997">
    <property type="component" value="Unassembled WGS sequence"/>
</dbReference>
<name>A0AA40DE27_9PEZI</name>
<accession>A0AA40DE27</accession>
<dbReference type="AlphaFoldDB" id="A0AA40DE27"/>
<protein>
    <submittedName>
        <fullName evidence="2">Uncharacterized protein</fullName>
    </submittedName>
</protein>
<gene>
    <name evidence="2" type="ORF">QBC41DRAFT_336108</name>
</gene>
<evidence type="ECO:0000256" key="1">
    <source>
        <dbReference type="SAM" id="MobiDB-lite"/>
    </source>
</evidence>
<sequence length="370" mass="41292">MHSDLELVPTGQPVSPSSPATPLEIRSNGNKPWDGCKFTTADRLNTLFCSGCQALHSIRAFSKQQMRLGEDERICIGREGVFRLCKHEYVQWSDIEDHFLQQHGQPGTRSRLVPTTSQMRCEHPSHLGDGSHKLLLQDELPRLVLEGSCTSNYKITRVWERHHSFPLGDSQGGRFCPSAVRSRLRDDLSNAAGEIISGGHSTTTAALNKAMRCFASPSCSCLHYGNYGDGGVAQTQPKGFFDCHDSDSKTKHTSHNPVSVNPCDWDSETIQVTRCLETQLEDQPSRGCVVVRYKRVLSGLAGLTHTTERNEPDVPIVPPHEWFHALDPDSYEMEDHPVVVGNVWPACRDVACGNYYATRQVTHCNNRTHF</sequence>
<organism evidence="2 3">
    <name type="scientific">Cercophora samala</name>
    <dbReference type="NCBI Taxonomy" id="330535"/>
    <lineage>
        <taxon>Eukaryota</taxon>
        <taxon>Fungi</taxon>
        <taxon>Dikarya</taxon>
        <taxon>Ascomycota</taxon>
        <taxon>Pezizomycotina</taxon>
        <taxon>Sordariomycetes</taxon>
        <taxon>Sordariomycetidae</taxon>
        <taxon>Sordariales</taxon>
        <taxon>Lasiosphaeriaceae</taxon>
        <taxon>Cercophora</taxon>
    </lineage>
</organism>